<feature type="domain" description="Hydrazine synthase alpha subunit middle" evidence="2">
    <location>
        <begin position="494"/>
        <end position="583"/>
    </location>
</feature>
<feature type="region of interest" description="Disordered" evidence="1">
    <location>
        <begin position="581"/>
        <end position="608"/>
    </location>
</feature>
<evidence type="ECO:0000259" key="2">
    <source>
        <dbReference type="Pfam" id="PF18582"/>
    </source>
</evidence>
<dbReference type="InterPro" id="IPR011042">
    <property type="entry name" value="6-blade_b-propeller_TolB-like"/>
</dbReference>
<dbReference type="InterPro" id="IPR011659">
    <property type="entry name" value="WD40"/>
</dbReference>
<evidence type="ECO:0000256" key="1">
    <source>
        <dbReference type="SAM" id="MobiDB-lite"/>
    </source>
</evidence>
<organism evidence="3 4">
    <name type="scientific">Biformimicrobium ophioploci</name>
    <dbReference type="NCBI Taxonomy" id="3036711"/>
    <lineage>
        <taxon>Bacteria</taxon>
        <taxon>Pseudomonadati</taxon>
        <taxon>Pseudomonadota</taxon>
        <taxon>Gammaproteobacteria</taxon>
        <taxon>Cellvibrionales</taxon>
        <taxon>Microbulbiferaceae</taxon>
        <taxon>Biformimicrobium</taxon>
    </lineage>
</organism>
<dbReference type="Pfam" id="PF07676">
    <property type="entry name" value="PD40"/>
    <property type="match status" value="2"/>
</dbReference>
<comment type="caution">
    <text evidence="3">The sequence shown here is derived from an EMBL/GenBank/DDBJ whole genome shotgun (WGS) entry which is preliminary data.</text>
</comment>
<dbReference type="Gene3D" id="2.120.10.30">
    <property type="entry name" value="TolB, C-terminal domain"/>
    <property type="match status" value="1"/>
</dbReference>
<protein>
    <recommendedName>
        <fullName evidence="2">Hydrazine synthase alpha subunit middle domain-containing protein</fullName>
    </recommendedName>
</protein>
<feature type="compositionally biased region" description="Basic and acidic residues" evidence="1">
    <location>
        <begin position="581"/>
        <end position="597"/>
    </location>
</feature>
<accession>A0ABQ6M155</accession>
<dbReference type="Pfam" id="PF18582">
    <property type="entry name" value="HZS_alpha"/>
    <property type="match status" value="1"/>
</dbReference>
<keyword evidence="4" id="KW-1185">Reference proteome</keyword>
<dbReference type="Proteomes" id="UP001224392">
    <property type="component" value="Unassembled WGS sequence"/>
</dbReference>
<sequence length="870" mass="95156">MFFAGFLTACSGGSGSDSSISGDQKADPVVVDYPIVFVRRPLPLDEEGMLATDDVLAPQEFRPGASLILKDRASGDAPETVLTEGLFEGDIDIQHLNVSPDGEKLIFSLREPEIPGADEDEQPTWDIWEYALESGDLRRIIATDISAEAGQDLYPAYLPDGRIIFSSTRQRRGRAQLLDDNKPQYSGLEEDLDNEAFTLHVMDEDGSNIKQVTFNQSHDLAPAVMPDGRILFSRWDNMGRSDSVSLYTTTPDGRNIQPYYGYHSQATGSDNSAALHARPWMLENGQTLVILRARESNRFGGDLVIVDGENFTEAYSEPNQSGTLVGQNTVSVFEVLTNSELSPHGHFASAYPLRDGSGRLLVSWSDCRIIDQSTMLPQPCTDENLAQPDPVPADPLYGLWIYDYSDGTQRPVVVAEEGIMISEAVALEPSFTTGFIADPIAGADLEQTLVDENAGILDIRSVYDIDGTDIVEGGIAAIADPVLATAEDRPARFLRIVKAVPIPDENVREFNPSAFGVNRSQLMREIVGYTPIQPDGSVRVRIPANIPFAISVVDRDGRRIFGPHQNWLQLRPGEIRSCTGCHERGSEVPHGRADKEPQSAWPGASTSDLAFPNTEPALKAQMGETMAQLLSRIAGEASLSGDLGFIDVWTDPLVRPKDPSWDIFYRDLTTAIPAAPGCETTWQDRCKAIIHYPTHIQPIWELPRPVFDANDMLIADHTCTGCHTNRDANSMTQVPAGQLELTAGQSDVNPDWMTAYAELLLEDGQQELVDGALRDLTRQATDDDGNPLFQLDGNGDPLLDINGDPIPLLEPVPQGASMRAGAAVASRFFEKFEAGGSHAGYLTAEELKLISEWLDIGAQYYNNPFEAPVN</sequence>
<evidence type="ECO:0000313" key="3">
    <source>
        <dbReference type="EMBL" id="GMG88080.1"/>
    </source>
</evidence>
<evidence type="ECO:0000313" key="4">
    <source>
        <dbReference type="Proteomes" id="UP001224392"/>
    </source>
</evidence>
<name>A0ABQ6M155_9GAMM</name>
<gene>
    <name evidence="3" type="ORF">MNKW57_24010</name>
</gene>
<dbReference type="InterPro" id="IPR040698">
    <property type="entry name" value="HZS_alpha_mid"/>
</dbReference>
<proteinExistence type="predicted"/>
<dbReference type="SUPFAM" id="SSF82171">
    <property type="entry name" value="DPP6 N-terminal domain-like"/>
    <property type="match status" value="1"/>
</dbReference>
<reference evidence="3 4" key="1">
    <citation type="submission" date="2023-04" db="EMBL/GenBank/DDBJ databases">
        <title>Marinobulbifer ophiurae gen. nov., sp. Nov., isolate from tissue of brittle star Ophioplocus japonicus.</title>
        <authorList>
            <person name="Kawano K."/>
            <person name="Sawayama S."/>
            <person name="Nakagawa S."/>
        </authorList>
    </citation>
    <scope>NUCLEOTIDE SEQUENCE [LARGE SCALE GENOMIC DNA]</scope>
    <source>
        <strain evidence="3 4">NKW57</strain>
    </source>
</reference>
<dbReference type="EMBL" id="BSYJ01000005">
    <property type="protein sequence ID" value="GMG88080.1"/>
    <property type="molecule type" value="Genomic_DNA"/>
</dbReference>